<evidence type="ECO:0000256" key="3">
    <source>
        <dbReference type="ARBA" id="ARBA00022792"/>
    </source>
</evidence>
<dbReference type="Pfam" id="PF10231">
    <property type="entry name" value="COA8"/>
    <property type="match status" value="1"/>
</dbReference>
<dbReference type="AlphaFoldDB" id="A0A0A9XSV9"/>
<dbReference type="EMBL" id="GBHO01019797">
    <property type="protein sequence ID" value="JAG23807.1"/>
    <property type="molecule type" value="Transcribed_RNA"/>
</dbReference>
<dbReference type="InterPro" id="IPR018796">
    <property type="entry name" value="COA8"/>
</dbReference>
<sequence>MSRNVTKLASRNIYQVLKSWYPSGQKKTPDHTRRTSTTSIAITTSQDLVGPPDPLSNIRPITFHVPEVESCLEKKYRLRRMAVQAWHQSFWAHHNAAFLKERKEFEKSRASPITSDEMSIFYKKFLDKYWVTHLQYARKWYIHNFELLGLAAQVQLRRILSPLLK</sequence>
<keyword evidence="5" id="KW-0496">Mitochondrion</keyword>
<dbReference type="GO" id="GO:0097193">
    <property type="term" value="P:intrinsic apoptotic signaling pathway"/>
    <property type="evidence" value="ECO:0007669"/>
    <property type="project" value="InterPro"/>
</dbReference>
<reference evidence="7" key="2">
    <citation type="submission" date="2014-07" db="EMBL/GenBank/DDBJ databases">
        <authorList>
            <person name="Hull J."/>
        </authorList>
    </citation>
    <scope>NUCLEOTIDE SEQUENCE</scope>
</reference>
<comment type="similarity">
    <text evidence="2">Belongs to the COA8 family.</text>
</comment>
<reference evidence="7" key="1">
    <citation type="journal article" date="2014" name="PLoS ONE">
        <title>Transcriptome-Based Identification of ABC Transporters in the Western Tarnished Plant Bug Lygus hesperus.</title>
        <authorList>
            <person name="Hull J.J."/>
            <person name="Chaney K."/>
            <person name="Geib S.M."/>
            <person name="Fabrick J.A."/>
            <person name="Brent C.S."/>
            <person name="Walsh D."/>
            <person name="Lavine L.C."/>
        </authorList>
    </citation>
    <scope>NUCLEOTIDE SEQUENCE</scope>
</reference>
<evidence type="ECO:0000256" key="5">
    <source>
        <dbReference type="ARBA" id="ARBA00023128"/>
    </source>
</evidence>
<dbReference type="PANTHER" id="PTHR31107:SF2">
    <property type="entry name" value="CYTOCHROME C OXIDASE ASSEMBLY FACTOR 8"/>
    <property type="match status" value="1"/>
</dbReference>
<proteinExistence type="inferred from homology"/>
<keyword evidence="3" id="KW-0999">Mitochondrion inner membrane</keyword>
<evidence type="ECO:0000256" key="2">
    <source>
        <dbReference type="ARBA" id="ARBA00005453"/>
    </source>
</evidence>
<dbReference type="PANTHER" id="PTHR31107">
    <property type="entry name" value="APOPTOGENIC PROTEIN 1, MITOCHONDRIAL"/>
    <property type="match status" value="1"/>
</dbReference>
<name>A0A0A9XSV9_LYGHE</name>
<evidence type="ECO:0000256" key="6">
    <source>
        <dbReference type="ARBA" id="ARBA00023136"/>
    </source>
</evidence>
<keyword evidence="6" id="KW-0472">Membrane</keyword>
<evidence type="ECO:0000256" key="4">
    <source>
        <dbReference type="ARBA" id="ARBA00022946"/>
    </source>
</evidence>
<comment type="subcellular location">
    <subcellularLocation>
        <location evidence="1">Mitochondrion inner membrane</location>
        <topology evidence="1">Peripheral membrane protein</topology>
        <orientation evidence="1">Matrix side</orientation>
    </subcellularLocation>
</comment>
<protein>
    <submittedName>
        <fullName evidence="8">APOPT family protein CG14806, mitochondrial</fullName>
    </submittedName>
</protein>
<evidence type="ECO:0000313" key="8">
    <source>
        <dbReference type="EMBL" id="JAQ13510.1"/>
    </source>
</evidence>
<dbReference type="EMBL" id="GDHC01005119">
    <property type="protein sequence ID" value="JAQ13510.1"/>
    <property type="molecule type" value="Transcribed_RNA"/>
</dbReference>
<reference evidence="8" key="3">
    <citation type="journal article" date="2016" name="Gigascience">
        <title>De novo construction of an expanded transcriptome assembly for the western tarnished plant bug, Lygus hesperus.</title>
        <authorList>
            <person name="Tassone E.E."/>
            <person name="Geib S.M."/>
            <person name="Hall B."/>
            <person name="Fabrick J.A."/>
            <person name="Brent C.S."/>
            <person name="Hull J.J."/>
        </authorList>
    </citation>
    <scope>NUCLEOTIDE SEQUENCE</scope>
</reference>
<evidence type="ECO:0000256" key="1">
    <source>
        <dbReference type="ARBA" id="ARBA00004443"/>
    </source>
</evidence>
<organism evidence="7">
    <name type="scientific">Lygus hesperus</name>
    <name type="common">Western plant bug</name>
    <dbReference type="NCBI Taxonomy" id="30085"/>
    <lineage>
        <taxon>Eukaryota</taxon>
        <taxon>Metazoa</taxon>
        <taxon>Ecdysozoa</taxon>
        <taxon>Arthropoda</taxon>
        <taxon>Hexapoda</taxon>
        <taxon>Insecta</taxon>
        <taxon>Pterygota</taxon>
        <taxon>Neoptera</taxon>
        <taxon>Paraneoptera</taxon>
        <taxon>Hemiptera</taxon>
        <taxon>Heteroptera</taxon>
        <taxon>Panheteroptera</taxon>
        <taxon>Cimicomorpha</taxon>
        <taxon>Miridae</taxon>
        <taxon>Mirini</taxon>
        <taxon>Lygus</taxon>
    </lineage>
</organism>
<evidence type="ECO:0000313" key="7">
    <source>
        <dbReference type="EMBL" id="JAG23807.1"/>
    </source>
</evidence>
<gene>
    <name evidence="8" type="primary">CG14806</name>
    <name evidence="7" type="ORF">CM83_28323</name>
    <name evidence="8" type="ORF">g.25445</name>
</gene>
<accession>A0A0A9XSV9</accession>
<dbReference type="GO" id="GO:0005743">
    <property type="term" value="C:mitochondrial inner membrane"/>
    <property type="evidence" value="ECO:0007669"/>
    <property type="project" value="UniProtKB-SubCell"/>
</dbReference>
<keyword evidence="4" id="KW-0809">Transit peptide</keyword>